<feature type="compositionally biased region" description="Polar residues" evidence="1">
    <location>
        <begin position="924"/>
        <end position="941"/>
    </location>
</feature>
<dbReference type="RefSeq" id="XP_067695634.1">
    <property type="nucleotide sequence ID" value="XM_067839144.1"/>
</dbReference>
<feature type="compositionally biased region" description="Basic and acidic residues" evidence="1">
    <location>
        <begin position="1257"/>
        <end position="1280"/>
    </location>
</feature>
<feature type="region of interest" description="Disordered" evidence="1">
    <location>
        <begin position="590"/>
        <end position="674"/>
    </location>
</feature>
<feature type="region of interest" description="Disordered" evidence="1">
    <location>
        <begin position="1178"/>
        <end position="1209"/>
    </location>
</feature>
<feature type="region of interest" description="Disordered" evidence="1">
    <location>
        <begin position="534"/>
        <end position="573"/>
    </location>
</feature>
<feature type="region of interest" description="Disordered" evidence="1">
    <location>
        <begin position="795"/>
        <end position="851"/>
    </location>
</feature>
<reference evidence="2 3" key="1">
    <citation type="submission" date="2021-02" db="EMBL/GenBank/DDBJ databases">
        <title>Leishmania (Mundinia) enrietti genome sequencing and assembly.</title>
        <authorList>
            <person name="Almutairi H."/>
            <person name="Gatherer D."/>
        </authorList>
    </citation>
    <scope>NUCLEOTIDE SEQUENCE [LARGE SCALE GENOMIC DNA]</scope>
    <source>
        <strain evidence="2">CUR178</strain>
    </source>
</reference>
<feature type="region of interest" description="Disordered" evidence="1">
    <location>
        <begin position="172"/>
        <end position="191"/>
    </location>
</feature>
<feature type="compositionally biased region" description="Polar residues" evidence="1">
    <location>
        <begin position="536"/>
        <end position="562"/>
    </location>
</feature>
<feature type="compositionally biased region" description="Basic residues" evidence="1">
    <location>
        <begin position="638"/>
        <end position="647"/>
    </location>
</feature>
<feature type="region of interest" description="Disordered" evidence="1">
    <location>
        <begin position="919"/>
        <end position="1132"/>
    </location>
</feature>
<comment type="caution">
    <text evidence="2">The sequence shown here is derived from an EMBL/GenBank/DDBJ whole genome shotgun (WGS) entry which is preliminary data.</text>
</comment>
<dbReference type="Proteomes" id="UP000674179">
    <property type="component" value="Chromosome 6"/>
</dbReference>
<proteinExistence type="predicted"/>
<feature type="compositionally biased region" description="Low complexity" evidence="1">
    <location>
        <begin position="985"/>
        <end position="1000"/>
    </location>
</feature>
<sequence length="1326" mass="134974">MGGVCSRPKTKSVRRDEGGVADAGATKNSASSLKAPNTGAASTASWTSRRPVAPLNGSAGDTRANASPQLLRSSPSTRSTSDETQRSGASSPLRGNGTFSSMDSPSRGKAAGAAGDVVTPLSFSAGTSSPWLRSSGARPSPMQAGLSYDTYFPPNHDAGMKLGADKYTGVGASPASQINSSELQSLDSSPLESIKKVRQGGRNLRRGTAPPPANPIIFTDDDTSMVETASSAFATPQELQKTSSSVAGLPDRASIVSRGSMTSQRSHGYSYYNSSALDAEYFPLPSSASPPLSVTATSLTPTAASPSPSQRRQIQQQLQPFYRHPSATRTLTDVRANRPMPVPRSVAGVSTPLTRRSSVVGSDCFRSCRSLDELSSSSIGYLPPVTSPGGVSEARLRLLSGGYPASNAGGASSAGRPLYTCRSGGTPATDLLTLSSPETAARGSLHRTTGARSRSGASLYSVQNASWLHACSTPPTPPDSAALLSTSNGKQLYLKQQASLRSGVGDAPASEGFVSFPPSTRDGLLDLPSVPASAAVDTSRQSTTANSATVSYRARTTSGNRDTSTAASAASQYSRSFGEAAPLSSWRSLSHSLTSGSATSSTDAPGLPRTKVPAERQACSTPAATGTRAANHSGGNRKATRSRKQHYTRNDFPPNPNMPPQAKRATTAASDAVAAATSNVHPSLISPSPAAATAIPPPVASENTSEVVHNRGTKAAAAPSTQGKASDGSTAATGDSAAPEGGRLTQAYIEPFLPSSGATAVASVGSTAAPAISSLSSAHSFSVVLSCRRDYLVAESSRGSWDPPRQLQPPKRHTVPRRRLSSLGARGGAPKARSRKDPAASSGAAARKGGSSALAAAPVMGAGAATGARETSASGLAPLMTNRKPWVPSGRRVVAAAARVDPNSTGSVVKRAATAALSPDGISRRSSLARPSSTPNENSGGTLAVKTSGRTGAGARPPSVPAAAATRPSSGSATKPNLGRKGLQRAPASSSVSRPSATNARKPKAKRAAANNSLKLSPSATPTHTSAAAAAAAAGDSEPPDAQKDDSAVEYALCTDDEMVSETAGVEAVHTDGDGDGGGLQAALAASALPQPLPPKHESRAKDAAIRSGSSADSSVQERLPHPHDGSAEDAVQPRLAGFRALTEVSVAATITSSEESVVLQPYTEAQLPVQLRRSAGALQKDGDSDQHFRISEQGGGGDGAISADENAEEDCGAITADFAKAAAREAVPSSDGNGREPYTVSTTFREETTPATGSAERSDAESPATRPRETSAPAKEDVVPARLVASAEDFNSEVGGEHAAPDLLSQSSSSASDSYATELQMATLR</sequence>
<evidence type="ECO:0000256" key="1">
    <source>
        <dbReference type="SAM" id="MobiDB-lite"/>
    </source>
</evidence>
<feature type="compositionally biased region" description="Polar residues" evidence="1">
    <location>
        <begin position="174"/>
        <end position="191"/>
    </location>
</feature>
<keyword evidence="3" id="KW-1185">Reference proteome</keyword>
<feature type="compositionally biased region" description="Low complexity" evidence="1">
    <location>
        <begin position="590"/>
        <end position="602"/>
    </location>
</feature>
<feature type="compositionally biased region" description="Polar residues" evidence="1">
    <location>
        <begin position="1013"/>
        <end position="1026"/>
    </location>
</feature>
<name>A0A836H4W4_LEIEN</name>
<protein>
    <submittedName>
        <fullName evidence="2">Uncharacterized protein</fullName>
    </submittedName>
</protein>
<feature type="compositionally biased region" description="Low complexity" evidence="1">
    <location>
        <begin position="1306"/>
        <end position="1315"/>
    </location>
</feature>
<feature type="compositionally biased region" description="Polar residues" evidence="1">
    <location>
        <begin position="26"/>
        <end position="48"/>
    </location>
</feature>
<feature type="compositionally biased region" description="Basic residues" evidence="1">
    <location>
        <begin position="810"/>
        <end position="820"/>
    </location>
</feature>
<feature type="compositionally biased region" description="Low complexity" evidence="1">
    <location>
        <begin position="839"/>
        <end position="851"/>
    </location>
</feature>
<evidence type="ECO:0000313" key="3">
    <source>
        <dbReference type="Proteomes" id="UP000674179"/>
    </source>
</evidence>
<organism evidence="2 3">
    <name type="scientific">Leishmania enriettii</name>
    <dbReference type="NCBI Taxonomy" id="5663"/>
    <lineage>
        <taxon>Eukaryota</taxon>
        <taxon>Discoba</taxon>
        <taxon>Euglenozoa</taxon>
        <taxon>Kinetoplastea</taxon>
        <taxon>Metakinetoplastina</taxon>
        <taxon>Trypanosomatida</taxon>
        <taxon>Trypanosomatidae</taxon>
        <taxon>Leishmaniinae</taxon>
        <taxon>Leishmania</taxon>
    </lineage>
</organism>
<feature type="compositionally biased region" description="Polar residues" evidence="1">
    <location>
        <begin position="618"/>
        <end position="634"/>
    </location>
</feature>
<feature type="compositionally biased region" description="Polar residues" evidence="1">
    <location>
        <begin position="1108"/>
        <end position="1117"/>
    </location>
</feature>
<dbReference type="EMBL" id="JAFHKP010000006">
    <property type="protein sequence ID" value="KAG5485909.1"/>
    <property type="molecule type" value="Genomic_DNA"/>
</dbReference>
<feature type="compositionally biased region" description="Basic and acidic residues" evidence="1">
    <location>
        <begin position="1181"/>
        <end position="1191"/>
    </location>
</feature>
<feature type="region of interest" description="Disordered" evidence="1">
    <location>
        <begin position="290"/>
        <end position="316"/>
    </location>
</feature>
<dbReference type="KEGG" id="lenr:94174654"/>
<accession>A0A836H4W4</accession>
<feature type="compositionally biased region" description="Polar residues" evidence="1">
    <location>
        <begin position="121"/>
        <end position="132"/>
    </location>
</feature>
<dbReference type="OrthoDB" id="267542at2759"/>
<gene>
    <name evidence="2" type="ORF">CUR178_07503</name>
</gene>
<feature type="region of interest" description="Disordered" evidence="1">
    <location>
        <begin position="1"/>
        <end position="151"/>
    </location>
</feature>
<evidence type="ECO:0000313" key="2">
    <source>
        <dbReference type="EMBL" id="KAG5485909.1"/>
    </source>
</evidence>
<feature type="compositionally biased region" description="Low complexity" evidence="1">
    <location>
        <begin position="662"/>
        <end position="674"/>
    </location>
</feature>
<feature type="compositionally biased region" description="Polar residues" evidence="1">
    <location>
        <begin position="719"/>
        <end position="733"/>
    </location>
</feature>
<feature type="region of interest" description="Disordered" evidence="1">
    <location>
        <begin position="688"/>
        <end position="741"/>
    </location>
</feature>
<feature type="compositionally biased region" description="Low complexity" evidence="1">
    <location>
        <begin position="1081"/>
        <end position="1090"/>
    </location>
</feature>
<feature type="compositionally biased region" description="Basic and acidic residues" evidence="1">
    <location>
        <begin position="1095"/>
        <end position="1105"/>
    </location>
</feature>
<feature type="region of interest" description="Disordered" evidence="1">
    <location>
        <begin position="1223"/>
        <end position="1326"/>
    </location>
</feature>
<feature type="region of interest" description="Disordered" evidence="1">
    <location>
        <begin position="198"/>
        <end position="217"/>
    </location>
</feature>
<feature type="compositionally biased region" description="Low complexity" evidence="1">
    <location>
        <begin position="67"/>
        <end position="79"/>
    </location>
</feature>
<dbReference type="GeneID" id="94174654"/>